<dbReference type="PRINTS" id="PR00598">
    <property type="entry name" value="HTHMARR"/>
</dbReference>
<keyword evidence="1" id="KW-0805">Transcription regulation</keyword>
<evidence type="ECO:0000256" key="3">
    <source>
        <dbReference type="ARBA" id="ARBA00023163"/>
    </source>
</evidence>
<protein>
    <recommendedName>
        <fullName evidence="4">HTH marR-type domain-containing protein</fullName>
    </recommendedName>
</protein>
<accession>A0A096B1J9</accession>
<gene>
    <name evidence="5" type="ORF">HMPREF9460_03958</name>
</gene>
<reference evidence="5 6" key="1">
    <citation type="submission" date="2011-08" db="EMBL/GenBank/DDBJ databases">
        <title>The Genome Sequence of Clostridium orbiscindens 1_3_50AFAA.</title>
        <authorList>
            <consortium name="The Broad Institute Genome Sequencing Platform"/>
            <person name="Earl A."/>
            <person name="Ward D."/>
            <person name="Feldgarden M."/>
            <person name="Gevers D."/>
            <person name="Daigneault M."/>
            <person name="Strauss J."/>
            <person name="Allen-Vercoe E."/>
            <person name="Young S.K."/>
            <person name="Zeng Q."/>
            <person name="Gargeya S."/>
            <person name="Fitzgerald M."/>
            <person name="Haas B."/>
            <person name="Abouelleil A."/>
            <person name="Alvarado L."/>
            <person name="Arachchi H.M."/>
            <person name="Berlin A."/>
            <person name="Brown A."/>
            <person name="Chapman S.B."/>
            <person name="Chen Z."/>
            <person name="Dunbar C."/>
            <person name="Freedman E."/>
            <person name="Gearin G."/>
            <person name="Gellesch M."/>
            <person name="Goldberg J."/>
            <person name="Griggs A."/>
            <person name="Gujja S."/>
            <person name="Heiman D."/>
            <person name="Howarth C."/>
            <person name="Larson L."/>
            <person name="Lui A."/>
            <person name="MacDonald P.J.P."/>
            <person name="Montmayeur A."/>
            <person name="Murphy C."/>
            <person name="Neiman D."/>
            <person name="Pearson M."/>
            <person name="Priest M."/>
            <person name="Roberts A."/>
            <person name="Saif S."/>
            <person name="Shea T."/>
            <person name="Shenoy N."/>
            <person name="Sisk P."/>
            <person name="Stolte C."/>
            <person name="Sykes S."/>
            <person name="Wortman J."/>
            <person name="Nusbaum C."/>
            <person name="Birren B."/>
        </authorList>
    </citation>
    <scope>NUCLEOTIDE SEQUENCE [LARGE SCALE GENOMIC DNA]</scope>
    <source>
        <strain evidence="5 6">1_3_50AFAA</strain>
    </source>
</reference>
<dbReference type="PATRIC" id="fig|742738.3.peg.4075"/>
<organism evidence="5 6">
    <name type="scientific">Flavonifractor plautii 1_3_50AFAA</name>
    <dbReference type="NCBI Taxonomy" id="742738"/>
    <lineage>
        <taxon>Bacteria</taxon>
        <taxon>Bacillati</taxon>
        <taxon>Bacillota</taxon>
        <taxon>Clostridia</taxon>
        <taxon>Eubacteriales</taxon>
        <taxon>Oscillospiraceae</taxon>
        <taxon>Flavonifractor</taxon>
    </lineage>
</organism>
<dbReference type="SUPFAM" id="SSF46785">
    <property type="entry name" value="Winged helix' DNA-binding domain"/>
    <property type="match status" value="1"/>
</dbReference>
<dbReference type="PROSITE" id="PS50995">
    <property type="entry name" value="HTH_MARR_2"/>
    <property type="match status" value="1"/>
</dbReference>
<dbReference type="GO" id="GO:0003677">
    <property type="term" value="F:DNA binding"/>
    <property type="evidence" value="ECO:0007669"/>
    <property type="project" value="UniProtKB-KW"/>
</dbReference>
<evidence type="ECO:0000313" key="5">
    <source>
        <dbReference type="EMBL" id="KGF52781.1"/>
    </source>
</evidence>
<evidence type="ECO:0000256" key="1">
    <source>
        <dbReference type="ARBA" id="ARBA00023015"/>
    </source>
</evidence>
<dbReference type="Gene3D" id="1.10.10.10">
    <property type="entry name" value="Winged helix-like DNA-binding domain superfamily/Winged helix DNA-binding domain"/>
    <property type="match status" value="1"/>
</dbReference>
<dbReference type="GO" id="GO:0003700">
    <property type="term" value="F:DNA-binding transcription factor activity"/>
    <property type="evidence" value="ECO:0007669"/>
    <property type="project" value="InterPro"/>
</dbReference>
<keyword evidence="3" id="KW-0804">Transcription</keyword>
<dbReference type="eggNOG" id="COG1846">
    <property type="taxonomic scope" value="Bacteria"/>
</dbReference>
<dbReference type="Pfam" id="PF01047">
    <property type="entry name" value="MarR"/>
    <property type="match status" value="1"/>
</dbReference>
<evidence type="ECO:0000313" key="6">
    <source>
        <dbReference type="Proteomes" id="UP000029585"/>
    </source>
</evidence>
<dbReference type="InterPro" id="IPR000835">
    <property type="entry name" value="HTH_MarR-typ"/>
</dbReference>
<dbReference type="Proteomes" id="UP000029585">
    <property type="component" value="Unassembled WGS sequence"/>
</dbReference>
<dbReference type="PANTHER" id="PTHR42756:SF1">
    <property type="entry name" value="TRANSCRIPTIONAL REPRESSOR OF EMRAB OPERON"/>
    <property type="match status" value="1"/>
</dbReference>
<comment type="caution">
    <text evidence="5">The sequence shown here is derived from an EMBL/GenBank/DDBJ whole genome shotgun (WGS) entry which is preliminary data.</text>
</comment>
<dbReference type="PANTHER" id="PTHR42756">
    <property type="entry name" value="TRANSCRIPTIONAL REGULATOR, MARR"/>
    <property type="match status" value="1"/>
</dbReference>
<proteinExistence type="predicted"/>
<keyword evidence="6" id="KW-1185">Reference proteome</keyword>
<dbReference type="GeneID" id="63973979"/>
<dbReference type="RefSeq" id="WP_009260759.1">
    <property type="nucleotide sequence ID" value="NZ_KN174168.1"/>
</dbReference>
<name>A0A096B1J9_FLAPL</name>
<feature type="domain" description="HTH marR-type" evidence="4">
    <location>
        <begin position="2"/>
        <end position="134"/>
    </location>
</feature>
<dbReference type="EMBL" id="ADLO01000121">
    <property type="protein sequence ID" value="KGF52781.1"/>
    <property type="molecule type" value="Genomic_DNA"/>
</dbReference>
<evidence type="ECO:0000259" key="4">
    <source>
        <dbReference type="PROSITE" id="PS50995"/>
    </source>
</evidence>
<dbReference type="InterPro" id="IPR036388">
    <property type="entry name" value="WH-like_DNA-bd_sf"/>
</dbReference>
<keyword evidence="2" id="KW-0238">DNA-binding</keyword>
<dbReference type="HOGENOM" id="CLU_083287_18_7_9"/>
<dbReference type="SMART" id="SM00347">
    <property type="entry name" value="HTH_MARR"/>
    <property type="match status" value="1"/>
</dbReference>
<sequence length="145" mass="17116">MERTFHMLLYRAFHAQRNFLRPSLGELGLGPGQPKLLNYLMNRGPCRQRELADYFEIDPAAVCRMLDCLQKSGFVTRRADGQSRRRDVVELTEAGRQINLDWQRRCRVMEEAMLSGFNPEERRQFADYLSRAYRNLRAEREEGTE</sequence>
<evidence type="ECO:0000256" key="2">
    <source>
        <dbReference type="ARBA" id="ARBA00023125"/>
    </source>
</evidence>
<dbReference type="InterPro" id="IPR036390">
    <property type="entry name" value="WH_DNA-bd_sf"/>
</dbReference>
<dbReference type="AlphaFoldDB" id="A0A096B1J9"/>